<dbReference type="AlphaFoldDB" id="A0A563U5W4"/>
<evidence type="ECO:0000313" key="2">
    <source>
        <dbReference type="Proteomes" id="UP000318010"/>
    </source>
</evidence>
<evidence type="ECO:0000313" key="1">
    <source>
        <dbReference type="EMBL" id="TWR26704.1"/>
    </source>
</evidence>
<sequence>MKLSHSIIVSILTLCLSARSMYSPTYFGSKYPATKNVQSFYSASDVKQSYEVIGHMNIATGSSASSQNKTRESAIEKTKEVGGDGVIFAEINRQVNQHTTDDYTIKVDVIKFK</sequence>
<protein>
    <submittedName>
        <fullName evidence="1">Uncharacterized protein</fullName>
    </submittedName>
</protein>
<organism evidence="1 2">
    <name type="scientific">Mucilaginibacter achroorhodeus</name>
    <dbReference type="NCBI Taxonomy" id="2599294"/>
    <lineage>
        <taxon>Bacteria</taxon>
        <taxon>Pseudomonadati</taxon>
        <taxon>Bacteroidota</taxon>
        <taxon>Sphingobacteriia</taxon>
        <taxon>Sphingobacteriales</taxon>
        <taxon>Sphingobacteriaceae</taxon>
        <taxon>Mucilaginibacter</taxon>
    </lineage>
</organism>
<gene>
    <name evidence="1" type="ORF">FPZ42_06605</name>
</gene>
<dbReference type="Proteomes" id="UP000318010">
    <property type="component" value="Unassembled WGS sequence"/>
</dbReference>
<name>A0A563U5W4_9SPHI</name>
<dbReference type="RefSeq" id="WP_146269709.1">
    <property type="nucleotide sequence ID" value="NZ_VOEI01000002.1"/>
</dbReference>
<comment type="caution">
    <text evidence="1">The sequence shown here is derived from an EMBL/GenBank/DDBJ whole genome shotgun (WGS) entry which is preliminary data.</text>
</comment>
<dbReference type="EMBL" id="VOEI01000002">
    <property type="protein sequence ID" value="TWR26704.1"/>
    <property type="molecule type" value="Genomic_DNA"/>
</dbReference>
<keyword evidence="2" id="KW-1185">Reference proteome</keyword>
<dbReference type="OrthoDB" id="666740at2"/>
<accession>A0A563U5W4</accession>
<proteinExistence type="predicted"/>
<reference evidence="1 2" key="1">
    <citation type="submission" date="2019-07" db="EMBL/GenBank/DDBJ databases">
        <authorList>
            <person name="Kim J."/>
        </authorList>
    </citation>
    <scope>NUCLEOTIDE SEQUENCE [LARGE SCALE GENOMIC DNA]</scope>
    <source>
        <strain evidence="1 2">MJ1a</strain>
    </source>
</reference>